<dbReference type="Pfam" id="PF01565">
    <property type="entry name" value="FAD_binding_4"/>
    <property type="match status" value="1"/>
</dbReference>
<dbReference type="Proteomes" id="UP001285354">
    <property type="component" value="Unassembled WGS sequence"/>
</dbReference>
<dbReference type="EMBL" id="JAUBYV010000004">
    <property type="protein sequence ID" value="KAK2627522.1"/>
    <property type="molecule type" value="Genomic_DNA"/>
</dbReference>
<dbReference type="InterPro" id="IPR016169">
    <property type="entry name" value="FAD-bd_PCMH_sub2"/>
</dbReference>
<evidence type="ECO:0000313" key="7">
    <source>
        <dbReference type="EMBL" id="KAK2627522.1"/>
    </source>
</evidence>
<dbReference type="PROSITE" id="PS51387">
    <property type="entry name" value="FAD_PCMH"/>
    <property type="match status" value="1"/>
</dbReference>
<dbReference type="InterPro" id="IPR016167">
    <property type="entry name" value="FAD-bd_PCMH_sub1"/>
</dbReference>
<dbReference type="PANTHER" id="PTHR42973:SF39">
    <property type="entry name" value="FAD-BINDING PCMH-TYPE DOMAIN-CONTAINING PROTEIN"/>
    <property type="match status" value="1"/>
</dbReference>
<dbReference type="InterPro" id="IPR050416">
    <property type="entry name" value="FAD-linked_Oxidoreductase"/>
</dbReference>
<comment type="cofactor">
    <cofactor evidence="1">
        <name>FAD</name>
        <dbReference type="ChEBI" id="CHEBI:57692"/>
    </cofactor>
</comment>
<dbReference type="SUPFAM" id="SSF56176">
    <property type="entry name" value="FAD-binding/transporter-associated domain-like"/>
    <property type="match status" value="1"/>
</dbReference>
<sequence length="489" mass="52762">MTFIDTSAVHRFRETLSASADIVTRESERYEASLKRWSAAAEKPAGIIVYPTSAEDVAKAIQFSIAQGLELAVVGGGHGTSGASSTDGGLVIDLSEMRVVTVNEKSKTITAQGGALWADVDNEAATYGLSAVGGTVNHTGVGGLTLGGGYGYLTPAHGLVIDNLLEVEAVLADGTIVTASEKEEPDLFWAAKGAGIGFGVFTKFTYQAHEQGPVWGGMLVFPREKLDALIRFANELIVNESGKTLMLIGFVAPPPAHQPVYALFENCSHFLLTLSIQVLLTIVFYNGTEEEAKKFYEPVLSLEPFVNDTAVLPYPKVNELLNGPMSHGIRRTMKGSAFLAPLDTKFAESVFDDYVEFITKVPDAIFSAVLWEFVPFRKILEVSQTATAFANRGAYGNLAFGPGWTKSENDAPCREWTRAMSTKTRAELERRIARGTDAVTKDSVGEYGNYDSLGATGKEVFGVNFPRLAELKKKYDPNNVFAKGPSLVV</sequence>
<dbReference type="InterPro" id="IPR036318">
    <property type="entry name" value="FAD-bd_PCMH-like_sf"/>
</dbReference>
<dbReference type="InterPro" id="IPR006094">
    <property type="entry name" value="Oxid_FAD_bind_N"/>
</dbReference>
<dbReference type="Gene3D" id="3.30.465.10">
    <property type="match status" value="1"/>
</dbReference>
<evidence type="ECO:0000259" key="6">
    <source>
        <dbReference type="PROSITE" id="PS51387"/>
    </source>
</evidence>
<organism evidence="7 8">
    <name type="scientific">Diplocarpon rosae</name>
    <dbReference type="NCBI Taxonomy" id="946125"/>
    <lineage>
        <taxon>Eukaryota</taxon>
        <taxon>Fungi</taxon>
        <taxon>Dikarya</taxon>
        <taxon>Ascomycota</taxon>
        <taxon>Pezizomycotina</taxon>
        <taxon>Leotiomycetes</taxon>
        <taxon>Helotiales</taxon>
        <taxon>Drepanopezizaceae</taxon>
        <taxon>Diplocarpon</taxon>
    </lineage>
</organism>
<name>A0AAD9T1S0_9HELO</name>
<reference evidence="7" key="1">
    <citation type="submission" date="2023-06" db="EMBL/GenBank/DDBJ databases">
        <title>Draft genome of Marssonina rosae.</title>
        <authorList>
            <person name="Cheng Q."/>
        </authorList>
    </citation>
    <scope>NUCLEOTIDE SEQUENCE</scope>
    <source>
        <strain evidence="7">R4</strain>
    </source>
</reference>
<comment type="similarity">
    <text evidence="2">Belongs to the oxygen-dependent FAD-linked oxidoreductase family.</text>
</comment>
<dbReference type="Pfam" id="PF08031">
    <property type="entry name" value="BBE"/>
    <property type="match status" value="1"/>
</dbReference>
<dbReference type="Gene3D" id="3.30.43.10">
    <property type="entry name" value="Uridine Diphospho-n-acetylenolpyruvylglucosamine Reductase, domain 2"/>
    <property type="match status" value="1"/>
</dbReference>
<keyword evidence="8" id="KW-1185">Reference proteome</keyword>
<evidence type="ECO:0000256" key="5">
    <source>
        <dbReference type="ARBA" id="ARBA00023002"/>
    </source>
</evidence>
<evidence type="ECO:0000256" key="1">
    <source>
        <dbReference type="ARBA" id="ARBA00001974"/>
    </source>
</evidence>
<dbReference type="GO" id="GO:0071949">
    <property type="term" value="F:FAD binding"/>
    <property type="evidence" value="ECO:0007669"/>
    <property type="project" value="InterPro"/>
</dbReference>
<comment type="caution">
    <text evidence="7">The sequence shown here is derived from an EMBL/GenBank/DDBJ whole genome shotgun (WGS) entry which is preliminary data.</text>
</comment>
<proteinExistence type="inferred from homology"/>
<evidence type="ECO:0000256" key="4">
    <source>
        <dbReference type="ARBA" id="ARBA00022827"/>
    </source>
</evidence>
<evidence type="ECO:0000313" key="8">
    <source>
        <dbReference type="Proteomes" id="UP001285354"/>
    </source>
</evidence>
<dbReference type="Gene3D" id="3.40.462.20">
    <property type="match status" value="1"/>
</dbReference>
<dbReference type="InterPro" id="IPR012951">
    <property type="entry name" value="BBE"/>
</dbReference>
<keyword evidence="3" id="KW-0285">Flavoprotein</keyword>
<dbReference type="GO" id="GO:0016491">
    <property type="term" value="F:oxidoreductase activity"/>
    <property type="evidence" value="ECO:0007669"/>
    <property type="project" value="UniProtKB-KW"/>
</dbReference>
<keyword evidence="4" id="KW-0274">FAD</keyword>
<accession>A0AAD9T1S0</accession>
<dbReference type="PANTHER" id="PTHR42973">
    <property type="entry name" value="BINDING OXIDOREDUCTASE, PUTATIVE (AFU_ORTHOLOGUE AFUA_1G17690)-RELATED"/>
    <property type="match status" value="1"/>
</dbReference>
<evidence type="ECO:0000256" key="3">
    <source>
        <dbReference type="ARBA" id="ARBA00022630"/>
    </source>
</evidence>
<protein>
    <recommendedName>
        <fullName evidence="6">FAD-binding PCMH-type domain-containing protein</fullName>
    </recommendedName>
</protein>
<feature type="domain" description="FAD-binding PCMH-type" evidence="6">
    <location>
        <begin position="40"/>
        <end position="211"/>
    </location>
</feature>
<keyword evidence="5" id="KW-0560">Oxidoreductase</keyword>
<dbReference type="AlphaFoldDB" id="A0AAD9T1S0"/>
<gene>
    <name evidence="7" type="ORF">QTJ16_003488</name>
</gene>
<dbReference type="InterPro" id="IPR016166">
    <property type="entry name" value="FAD-bd_PCMH"/>
</dbReference>
<evidence type="ECO:0000256" key="2">
    <source>
        <dbReference type="ARBA" id="ARBA00005466"/>
    </source>
</evidence>